<comment type="subunit">
    <text evidence="3">Component of the 30S ribosomal translation pre-initiation complex which assembles on the 30S ribosome in the order IF-2 and IF-3, IF-1 and N-formylmethionyl-tRNA(fMet); mRNA recruitment can occur at any time during PIC assembly.</text>
</comment>
<keyword evidence="6" id="KW-0934">Plastid</keyword>
<dbReference type="PANTHER" id="PTHR33370">
    <property type="entry name" value="TRANSLATION INITIATION FACTOR IF-1, CHLOROPLASTIC"/>
    <property type="match status" value="1"/>
</dbReference>
<comment type="function">
    <text evidence="1">One of the essential components for the initiation of protein synthesis. Stabilizes the binding of IF-2 and IF-3 on the 30S subunit to which N-formylmethionyl-tRNA(fMet) subsequently binds. Helps modulate mRNA selection, yielding the 30S pre-initiation complex (PIC). Upon addition of the 50S ribosomal subunit IF-1, IF-2 and IF-3 are released leaving the mature 70S translation initiation complex.</text>
</comment>
<dbReference type="GO" id="GO:0003743">
    <property type="term" value="F:translation initiation factor activity"/>
    <property type="evidence" value="ECO:0007669"/>
    <property type="project" value="UniProtKB-KW"/>
</dbReference>
<evidence type="ECO:0000256" key="1">
    <source>
        <dbReference type="ARBA" id="ARBA00003935"/>
    </source>
</evidence>
<sequence length="49" mass="5890">MFRVLLNTEDLILDYVSVKIRHSFLMILPGNRVKIETSCYDSIRRRTIY</sequence>
<dbReference type="GO" id="GO:0043022">
    <property type="term" value="F:ribosome binding"/>
    <property type="evidence" value="ECO:0007669"/>
    <property type="project" value="TreeGrafter"/>
</dbReference>
<name>A0A6H1YEQ7_RUBCO</name>
<dbReference type="PANTHER" id="PTHR33370:SF1">
    <property type="entry name" value="TRANSLATION INITIATION FACTOR IF-1, CHLOROPLASTIC"/>
    <property type="match status" value="1"/>
</dbReference>
<reference evidence="6" key="1">
    <citation type="submission" date="2019-11" db="EMBL/GenBank/DDBJ databases">
        <authorList>
            <person name="Liang C."/>
            <person name="Xu J."/>
            <person name="Chen S."/>
        </authorList>
    </citation>
    <scope>NUCLEOTIDE SEQUENCE</scope>
</reference>
<proteinExistence type="inferred from homology"/>
<dbReference type="InterPro" id="IPR012340">
    <property type="entry name" value="NA-bd_OB-fold"/>
</dbReference>
<dbReference type="InterPro" id="IPR004368">
    <property type="entry name" value="TIF_IF1"/>
</dbReference>
<organism evidence="6">
    <name type="scientific">Rubia cordifolia</name>
    <name type="common">Indian madder</name>
    <dbReference type="NCBI Taxonomy" id="339321"/>
    <lineage>
        <taxon>Eukaryota</taxon>
        <taxon>Viridiplantae</taxon>
        <taxon>Streptophyta</taxon>
        <taxon>Embryophyta</taxon>
        <taxon>Tracheophyta</taxon>
        <taxon>Spermatophyta</taxon>
        <taxon>Magnoliopsida</taxon>
        <taxon>eudicotyledons</taxon>
        <taxon>Gunneridae</taxon>
        <taxon>Pentapetalae</taxon>
        <taxon>asterids</taxon>
        <taxon>lamiids</taxon>
        <taxon>Gentianales</taxon>
        <taxon>Rubiaceae</taxon>
        <taxon>Rubioideae</taxon>
        <taxon>Rubieae</taxon>
        <taxon>Rubia</taxon>
    </lineage>
</organism>
<dbReference type="GO" id="GO:0005829">
    <property type="term" value="C:cytosol"/>
    <property type="evidence" value="ECO:0007669"/>
    <property type="project" value="TreeGrafter"/>
</dbReference>
<evidence type="ECO:0000313" key="6">
    <source>
        <dbReference type="EMBL" id="QJA26663.1"/>
    </source>
</evidence>
<protein>
    <submittedName>
        <fullName evidence="6">Translation initiation factor 1</fullName>
    </submittedName>
</protein>
<dbReference type="AlphaFoldDB" id="A0A6H1YEQ7"/>
<accession>A0A6H1YEQ7</accession>
<evidence type="ECO:0000256" key="5">
    <source>
        <dbReference type="ARBA" id="ARBA00022917"/>
    </source>
</evidence>
<dbReference type="RefSeq" id="YP_009776262.1">
    <property type="nucleotide sequence ID" value="NC_047470.1"/>
</dbReference>
<dbReference type="GeneID" id="54617099"/>
<keyword evidence="4 6" id="KW-0396">Initiation factor</keyword>
<dbReference type="Gene3D" id="2.40.50.140">
    <property type="entry name" value="Nucleic acid-binding proteins"/>
    <property type="match status" value="1"/>
</dbReference>
<geneLocation type="chloroplast" evidence="6"/>
<evidence type="ECO:0000256" key="4">
    <source>
        <dbReference type="ARBA" id="ARBA00022540"/>
    </source>
</evidence>
<keyword evidence="6" id="KW-0150">Chloroplast</keyword>
<dbReference type="EMBL" id="MN736957">
    <property type="protein sequence ID" value="QJA26663.1"/>
    <property type="molecule type" value="Genomic_DNA"/>
</dbReference>
<dbReference type="SUPFAM" id="SSF50249">
    <property type="entry name" value="Nucleic acid-binding proteins"/>
    <property type="match status" value="1"/>
</dbReference>
<evidence type="ECO:0000256" key="3">
    <source>
        <dbReference type="ARBA" id="ARBA00011599"/>
    </source>
</evidence>
<gene>
    <name evidence="6" type="primary">infA</name>
</gene>
<keyword evidence="5" id="KW-0648">Protein biosynthesis</keyword>
<comment type="similarity">
    <text evidence="2">Belongs to the IF-1 family.</text>
</comment>
<evidence type="ECO:0000256" key="2">
    <source>
        <dbReference type="ARBA" id="ARBA00010939"/>
    </source>
</evidence>